<sequence length="101" mass="11546">MKSDTVITILKQTLKYRDGFFPIIKTLLHLFAIVSITTPSTEMSFSSLKRLNNCLRSTTGHEHLNGLAVLNVHKQIPIDIDKVIYIFSRASRRTKTVDWSI</sequence>
<dbReference type="PANTHER" id="PTHR46289:SF14">
    <property type="entry name" value="DUF4371 DOMAIN-CONTAINING PROTEIN"/>
    <property type="match status" value="1"/>
</dbReference>
<keyword evidence="1" id="KW-0812">Transmembrane</keyword>
<dbReference type="PANTHER" id="PTHR46289">
    <property type="entry name" value="52 KDA REPRESSOR OF THE INHIBITOR OF THE PROTEIN KINASE-LIKE PROTEIN-RELATED"/>
    <property type="match status" value="1"/>
</dbReference>
<organism evidence="2 3">
    <name type="scientific">Cinara cedri</name>
    <dbReference type="NCBI Taxonomy" id="506608"/>
    <lineage>
        <taxon>Eukaryota</taxon>
        <taxon>Metazoa</taxon>
        <taxon>Ecdysozoa</taxon>
        <taxon>Arthropoda</taxon>
        <taxon>Hexapoda</taxon>
        <taxon>Insecta</taxon>
        <taxon>Pterygota</taxon>
        <taxon>Neoptera</taxon>
        <taxon>Paraneoptera</taxon>
        <taxon>Hemiptera</taxon>
        <taxon>Sternorrhyncha</taxon>
        <taxon>Aphidomorpha</taxon>
        <taxon>Aphidoidea</taxon>
        <taxon>Aphididae</taxon>
        <taxon>Lachninae</taxon>
        <taxon>Cinara</taxon>
    </lineage>
</organism>
<dbReference type="InterPro" id="IPR052958">
    <property type="entry name" value="IFN-induced_PKR_regulator"/>
</dbReference>
<proteinExistence type="predicted"/>
<dbReference type="OrthoDB" id="6625022at2759"/>
<accession>A0A5E4NI24</accession>
<feature type="transmembrane region" description="Helical" evidence="1">
    <location>
        <begin position="20"/>
        <end position="40"/>
    </location>
</feature>
<name>A0A5E4NI24_9HEMI</name>
<dbReference type="Proteomes" id="UP000325440">
    <property type="component" value="Unassembled WGS sequence"/>
</dbReference>
<evidence type="ECO:0000256" key="1">
    <source>
        <dbReference type="SAM" id="Phobius"/>
    </source>
</evidence>
<evidence type="ECO:0000313" key="2">
    <source>
        <dbReference type="EMBL" id="VVC44606.1"/>
    </source>
</evidence>
<keyword evidence="1" id="KW-1133">Transmembrane helix</keyword>
<reference evidence="2 3" key="1">
    <citation type="submission" date="2019-08" db="EMBL/GenBank/DDBJ databases">
        <authorList>
            <person name="Alioto T."/>
            <person name="Alioto T."/>
            <person name="Gomez Garrido J."/>
        </authorList>
    </citation>
    <scope>NUCLEOTIDE SEQUENCE [LARGE SCALE GENOMIC DNA]</scope>
</reference>
<protein>
    <submittedName>
        <fullName evidence="2">HAT, C-terminal dimerisation domain</fullName>
    </submittedName>
</protein>
<dbReference type="EMBL" id="CABPRJ010002384">
    <property type="protein sequence ID" value="VVC44606.1"/>
    <property type="molecule type" value="Genomic_DNA"/>
</dbReference>
<gene>
    <name evidence="2" type="ORF">CINCED_3A013390</name>
</gene>
<evidence type="ECO:0000313" key="3">
    <source>
        <dbReference type="Proteomes" id="UP000325440"/>
    </source>
</evidence>
<dbReference type="AlphaFoldDB" id="A0A5E4NI24"/>
<keyword evidence="1" id="KW-0472">Membrane</keyword>
<keyword evidence="3" id="KW-1185">Reference proteome</keyword>